<feature type="region of interest" description="Disordered" evidence="1">
    <location>
        <begin position="980"/>
        <end position="1080"/>
    </location>
</feature>
<protein>
    <submittedName>
        <fullName evidence="4">Glycosyltransferase</fullName>
    </submittedName>
</protein>
<feature type="transmembrane region" description="Helical" evidence="2">
    <location>
        <begin position="634"/>
        <end position="653"/>
    </location>
</feature>
<gene>
    <name evidence="4" type="ORF">D9V28_10820</name>
    <name evidence="3" type="ORF">D9V28_14310</name>
</gene>
<feature type="compositionally biased region" description="Basic and acidic residues" evidence="1">
    <location>
        <begin position="933"/>
        <end position="949"/>
    </location>
</feature>
<dbReference type="PANTHER" id="PTHR43685">
    <property type="entry name" value="GLYCOSYLTRANSFERASE"/>
    <property type="match status" value="1"/>
</dbReference>
<accession>A0A3L7IW88</accession>
<dbReference type="EMBL" id="RCWJ01000003">
    <property type="protein sequence ID" value="RLQ82468.1"/>
    <property type="molecule type" value="Genomic_DNA"/>
</dbReference>
<feature type="region of interest" description="Disordered" evidence="1">
    <location>
        <begin position="852"/>
        <end position="878"/>
    </location>
</feature>
<feature type="transmembrane region" description="Helical" evidence="2">
    <location>
        <begin position="691"/>
        <end position="712"/>
    </location>
</feature>
<feature type="transmembrane region" description="Helical" evidence="2">
    <location>
        <begin position="365"/>
        <end position="389"/>
    </location>
</feature>
<reference evidence="4 5" key="1">
    <citation type="submission" date="2018-10" db="EMBL/GenBank/DDBJ databases">
        <authorList>
            <person name="Li J."/>
        </authorList>
    </citation>
    <scope>NUCLEOTIDE SEQUENCE [LARGE SCALE GENOMIC DNA]</scope>
    <source>
        <strain evidence="4 5">ZD1-4</strain>
    </source>
</reference>
<evidence type="ECO:0000256" key="2">
    <source>
        <dbReference type="SAM" id="Phobius"/>
    </source>
</evidence>
<dbReference type="OrthoDB" id="3734530at2"/>
<keyword evidence="4" id="KW-0808">Transferase</keyword>
<feature type="transmembrane region" description="Helical" evidence="2">
    <location>
        <begin position="498"/>
        <end position="516"/>
    </location>
</feature>
<feature type="transmembrane region" description="Helical" evidence="2">
    <location>
        <begin position="528"/>
        <end position="552"/>
    </location>
</feature>
<keyword evidence="2" id="KW-0812">Transmembrane</keyword>
<keyword evidence="5" id="KW-1185">Reference proteome</keyword>
<dbReference type="PANTHER" id="PTHR43685:SF3">
    <property type="entry name" value="SLR2126 PROTEIN"/>
    <property type="match status" value="1"/>
</dbReference>
<evidence type="ECO:0000313" key="4">
    <source>
        <dbReference type="EMBL" id="RLQ82468.1"/>
    </source>
</evidence>
<dbReference type="Gene3D" id="3.90.550.10">
    <property type="entry name" value="Spore Coat Polysaccharide Biosynthesis Protein SpsA, Chain A"/>
    <property type="match status" value="1"/>
</dbReference>
<proteinExistence type="predicted"/>
<feature type="transmembrane region" description="Helical" evidence="2">
    <location>
        <begin position="558"/>
        <end position="577"/>
    </location>
</feature>
<feature type="compositionally biased region" description="Polar residues" evidence="1">
    <location>
        <begin position="1053"/>
        <end position="1080"/>
    </location>
</feature>
<feature type="region of interest" description="Disordered" evidence="1">
    <location>
        <begin position="931"/>
        <end position="966"/>
    </location>
</feature>
<dbReference type="EMBL" id="RCWJ01000004">
    <property type="protein sequence ID" value="RLQ81514.1"/>
    <property type="molecule type" value="Genomic_DNA"/>
</dbReference>
<dbReference type="InterPro" id="IPR050834">
    <property type="entry name" value="Glycosyltransf_2"/>
</dbReference>
<dbReference type="InterPro" id="IPR029044">
    <property type="entry name" value="Nucleotide-diphossugar_trans"/>
</dbReference>
<keyword evidence="2" id="KW-0472">Membrane</keyword>
<name>A0A3L7IW88_9MICO</name>
<evidence type="ECO:0000313" key="5">
    <source>
        <dbReference type="Proteomes" id="UP000282460"/>
    </source>
</evidence>
<comment type="caution">
    <text evidence="4">The sequence shown here is derived from an EMBL/GenBank/DDBJ whole genome shotgun (WGS) entry which is preliminary data.</text>
</comment>
<organism evidence="4 5">
    <name type="scientific">Mycetocola zhadangensis</name>
    <dbReference type="NCBI Taxonomy" id="1164595"/>
    <lineage>
        <taxon>Bacteria</taxon>
        <taxon>Bacillati</taxon>
        <taxon>Actinomycetota</taxon>
        <taxon>Actinomycetes</taxon>
        <taxon>Micrococcales</taxon>
        <taxon>Microbacteriaceae</taxon>
        <taxon>Mycetocola</taxon>
    </lineage>
</organism>
<evidence type="ECO:0000256" key="1">
    <source>
        <dbReference type="SAM" id="MobiDB-lite"/>
    </source>
</evidence>
<dbReference type="GO" id="GO:0016740">
    <property type="term" value="F:transferase activity"/>
    <property type="evidence" value="ECO:0007669"/>
    <property type="project" value="UniProtKB-KW"/>
</dbReference>
<keyword evidence="2" id="KW-1133">Transmembrane helix</keyword>
<feature type="transmembrane region" description="Helical" evidence="2">
    <location>
        <begin position="719"/>
        <end position="739"/>
    </location>
</feature>
<feature type="compositionally biased region" description="Low complexity" evidence="1">
    <location>
        <begin position="856"/>
        <end position="873"/>
    </location>
</feature>
<evidence type="ECO:0000313" key="3">
    <source>
        <dbReference type="EMBL" id="RLQ81514.1"/>
    </source>
</evidence>
<dbReference type="Proteomes" id="UP000282460">
    <property type="component" value="Unassembled WGS sequence"/>
</dbReference>
<feature type="transmembrane region" description="Helical" evidence="2">
    <location>
        <begin position="660"/>
        <end position="685"/>
    </location>
</feature>
<dbReference type="Pfam" id="PF13641">
    <property type="entry name" value="Glyco_tranf_2_3"/>
    <property type="match status" value="1"/>
</dbReference>
<feature type="compositionally biased region" description="Basic and acidic residues" evidence="1">
    <location>
        <begin position="955"/>
        <end position="966"/>
    </location>
</feature>
<dbReference type="RefSeq" id="WP_121659770.1">
    <property type="nucleotide sequence ID" value="NZ_BMEK01000003.1"/>
</dbReference>
<dbReference type="AlphaFoldDB" id="A0A3L7IW88"/>
<sequence length="1080" mass="111824">MFPRVTAILVVHDGTGPNGSHHLQDTLDALAAQTRQPDSIIAVACASPAAVTQALEAAGVNRIVEAGDRLNFAAALAEGVRVIPQSGGPDEFLWLLAQDSTPAPDALERLVGALEVAPSVAAAGPKVMDARDGATIVSLGQALTPLGATVSLVGEELDQGQHDAVSDVLGAAPAGMLVRHAVWEQASGLDTAFGSTDDSLDFSVRVRLAGHRVVVVPTALVFTGGDGIAGPSRSRKASAYRKRARQTRGAQLYRRLVYAPAALVWLHWLSLVPLAIVRTVWRVATKNPGLVGGEFAAAFHVAFSPIRVAHARKNLQASKQLGWSAISPLRIPLAEVRRRRLLRREAGAPVYTVERSDLRFFTGGGGWVVIASALVSVGLFFNLLAASAVEGGGMLPLSASVADLWQNIGFGWRDISIGFTGAADPFSVVMALLGAVTFWDPSYSLVLLTLLALPLATLGGWFAATRLTESSGYRIVAAVLWTVAPPFLTALIDGRPAAIIVHLLLPWLFYAGSVAARSWAASAVASMLLALTIAAAPSLGPAFLVIWVLALFVSGRQIARIVWLVIPTAALFAPLIWQQGIVRGHWLLLLADPGAVVSSAPTTGWQLALGLPGGNPAWDSITTALGLTGLPAQLLVPVLLAPIAVMALLALFLPGSARAAVLLFVGLLGLATAVGATALMISLTGSTVTSVWAGAGLSLYWLGLAGAAVVGCDSIRRGAAVPALVITILAVVVAVPMAATLPLGQGSIVASDGRTLPAYVSAAASTNPALATLIVTPQPDGGVSARIVRGVGDTLDNQSTILTTGENLTSNDEQVTALAGNLVSQGGYDPAPTLSELGVQYVLLSPAFVEPDAQRSPEATTTSSRASAALDSSPVLAHIGPTDRGTLWRFEGETDATAAVGPSSPFSTPVLIGWAIVFGFALLLSVPTAASRRAAEESPRTVGRRDVRERPRRLTRAERAELKADAEAEASLAAEIAHDAEVEDRKEAVAATPDAVSPNVESPEWSADAVDEPRSETEADAQPGSDSDTDRQPGSDTAADNEPAVETEAGQVASASDVTTGSNPIASRTAATESEYSNGR</sequence>
<dbReference type="SUPFAM" id="SSF53448">
    <property type="entry name" value="Nucleotide-diphospho-sugar transferases"/>
    <property type="match status" value="1"/>
</dbReference>
<feature type="transmembrane region" description="Helical" evidence="2">
    <location>
        <begin position="442"/>
        <end position="463"/>
    </location>
</feature>
<feature type="transmembrane region" description="Helical" evidence="2">
    <location>
        <begin position="475"/>
        <end position="492"/>
    </location>
</feature>
<feature type="transmembrane region" description="Helical" evidence="2">
    <location>
        <begin position="256"/>
        <end position="277"/>
    </location>
</feature>